<dbReference type="InterPro" id="IPR050109">
    <property type="entry name" value="HTH-type_TetR-like_transc_reg"/>
</dbReference>
<reference evidence="4 5" key="1">
    <citation type="submission" date="2019-07" db="EMBL/GenBank/DDBJ databases">
        <title>Whole genome shotgun sequence of Halolactibacillus halophilus NBRC 100868.</title>
        <authorList>
            <person name="Hosoyama A."/>
            <person name="Uohara A."/>
            <person name="Ohji S."/>
            <person name="Ichikawa N."/>
        </authorList>
    </citation>
    <scope>NUCLEOTIDE SEQUENCE [LARGE SCALE GENOMIC DNA]</scope>
    <source>
        <strain evidence="4 5">NBRC 100868</strain>
    </source>
</reference>
<dbReference type="Gene3D" id="1.10.357.10">
    <property type="entry name" value="Tetracycline Repressor, domain 2"/>
    <property type="match status" value="1"/>
</dbReference>
<dbReference type="SUPFAM" id="SSF46689">
    <property type="entry name" value="Homeodomain-like"/>
    <property type="match status" value="1"/>
</dbReference>
<dbReference type="SUPFAM" id="SSF48498">
    <property type="entry name" value="Tetracyclin repressor-like, C-terminal domain"/>
    <property type="match status" value="1"/>
</dbReference>
<dbReference type="PANTHER" id="PTHR30328:SF54">
    <property type="entry name" value="HTH-TYPE TRANSCRIPTIONAL REPRESSOR SCO4008"/>
    <property type="match status" value="1"/>
</dbReference>
<evidence type="ECO:0000256" key="1">
    <source>
        <dbReference type="ARBA" id="ARBA00023125"/>
    </source>
</evidence>
<keyword evidence="1 2" id="KW-0238">DNA-binding</keyword>
<dbReference type="PANTHER" id="PTHR30328">
    <property type="entry name" value="TRANSCRIPTIONAL REPRESSOR"/>
    <property type="match status" value="1"/>
</dbReference>
<evidence type="ECO:0000259" key="3">
    <source>
        <dbReference type="PROSITE" id="PS50977"/>
    </source>
</evidence>
<dbReference type="Pfam" id="PF00440">
    <property type="entry name" value="TetR_N"/>
    <property type="match status" value="1"/>
</dbReference>
<comment type="caution">
    <text evidence="4">The sequence shown here is derived from an EMBL/GenBank/DDBJ whole genome shotgun (WGS) entry which is preliminary data.</text>
</comment>
<dbReference type="InterPro" id="IPR001647">
    <property type="entry name" value="HTH_TetR"/>
</dbReference>
<keyword evidence="5" id="KW-1185">Reference proteome</keyword>
<feature type="DNA-binding region" description="H-T-H motif" evidence="2">
    <location>
        <begin position="41"/>
        <end position="60"/>
    </location>
</feature>
<dbReference type="Gene3D" id="1.10.10.60">
    <property type="entry name" value="Homeodomain-like"/>
    <property type="match status" value="1"/>
</dbReference>
<dbReference type="Proteomes" id="UP000321547">
    <property type="component" value="Unassembled WGS sequence"/>
</dbReference>
<accession>A0ABQ0VP85</accession>
<feature type="domain" description="HTH tetR-type" evidence="3">
    <location>
        <begin position="18"/>
        <end position="78"/>
    </location>
</feature>
<dbReference type="InterPro" id="IPR009057">
    <property type="entry name" value="Homeodomain-like_sf"/>
</dbReference>
<gene>
    <name evidence="4" type="ORF">HHA03_24780</name>
</gene>
<sequence length="216" mass="25462">MDKKEVIIIEDLLKNVDEQKKQNIINSAMKEFGKHPFQSASTNTIVKDAGISKGALFHYFGTKEKLYEYLEYFTMKIMTESIIDKVNWNQSDIFERIKEISMIKFAVFQDFPYLADFSLNIFQGKTAEEILHKHPDFPLALYSQIYSQNIDYSLFKEDVDVKKAIDIVRWTIEKCGDEFRRQIADGKMAFDYKAIEKEVYTYIDILKDSFYKKEAK</sequence>
<dbReference type="EMBL" id="BJWI01000087">
    <property type="protein sequence ID" value="GEM02946.1"/>
    <property type="molecule type" value="Genomic_DNA"/>
</dbReference>
<protein>
    <submittedName>
        <fullName evidence="4">TetR family transcriptional regulator</fullName>
    </submittedName>
</protein>
<evidence type="ECO:0000313" key="5">
    <source>
        <dbReference type="Proteomes" id="UP000321547"/>
    </source>
</evidence>
<proteinExistence type="predicted"/>
<dbReference type="RefSeq" id="WP_234987496.1">
    <property type="nucleotide sequence ID" value="NZ_BJWI01000087.1"/>
</dbReference>
<name>A0ABQ0VP85_9BACI</name>
<evidence type="ECO:0000313" key="4">
    <source>
        <dbReference type="EMBL" id="GEM02946.1"/>
    </source>
</evidence>
<dbReference type="InterPro" id="IPR036271">
    <property type="entry name" value="Tet_transcr_reg_TetR-rel_C_sf"/>
</dbReference>
<organism evidence="4 5">
    <name type="scientific">Halolactibacillus halophilus</name>
    <dbReference type="NCBI Taxonomy" id="306540"/>
    <lineage>
        <taxon>Bacteria</taxon>
        <taxon>Bacillati</taxon>
        <taxon>Bacillota</taxon>
        <taxon>Bacilli</taxon>
        <taxon>Bacillales</taxon>
        <taxon>Bacillaceae</taxon>
        <taxon>Halolactibacillus</taxon>
    </lineage>
</organism>
<dbReference type="PRINTS" id="PR00455">
    <property type="entry name" value="HTHTETR"/>
</dbReference>
<dbReference type="PROSITE" id="PS50977">
    <property type="entry name" value="HTH_TETR_2"/>
    <property type="match status" value="1"/>
</dbReference>
<evidence type="ECO:0000256" key="2">
    <source>
        <dbReference type="PROSITE-ProRule" id="PRU00335"/>
    </source>
</evidence>